<comment type="caution">
    <text evidence="2">The sequence shown here is derived from an EMBL/GenBank/DDBJ whole genome shotgun (WGS) entry which is preliminary data.</text>
</comment>
<keyword evidence="3" id="KW-1185">Reference proteome</keyword>
<evidence type="ECO:0000313" key="3">
    <source>
        <dbReference type="Proteomes" id="UP001597277"/>
    </source>
</evidence>
<dbReference type="InterPro" id="IPR050765">
    <property type="entry name" value="Riboflavin_Biosynth_HTPR"/>
</dbReference>
<protein>
    <submittedName>
        <fullName evidence="2">Dihydrofolate reductase family protein</fullName>
    </submittedName>
</protein>
<sequence>MTTLTYYTATSLDGFIADPQDSLDWLLRQPQEGPEDGEAEDDAAARFGYERFIAGIGAIVMGSTTYEWILRHHDDVAAEMGTGWPYAMPAWVMTTRDLEVTDGRDVRLASGDVREVYDAMVAAAGGKNLWLVGGGDLAGQFADAGLLDEVIATVAPVTLGSGRPLLNRRLELELLETAGSGPFLCARYRVDGPLLEDRT</sequence>
<reference evidence="3" key="1">
    <citation type="journal article" date="2019" name="Int. J. Syst. Evol. Microbiol.">
        <title>The Global Catalogue of Microorganisms (GCM) 10K type strain sequencing project: providing services to taxonomists for standard genome sequencing and annotation.</title>
        <authorList>
            <consortium name="The Broad Institute Genomics Platform"/>
            <consortium name="The Broad Institute Genome Sequencing Center for Infectious Disease"/>
            <person name="Wu L."/>
            <person name="Ma J."/>
        </authorList>
    </citation>
    <scope>NUCLEOTIDE SEQUENCE [LARGE SCALE GENOMIC DNA]</scope>
    <source>
        <strain evidence="3">JCM 17130</strain>
    </source>
</reference>
<feature type="domain" description="Bacterial bifunctional deaminase-reductase C-terminal" evidence="1">
    <location>
        <begin position="3"/>
        <end position="167"/>
    </location>
</feature>
<gene>
    <name evidence="2" type="ORF">ACFSE6_12900</name>
</gene>
<dbReference type="EMBL" id="JBHUEE010000006">
    <property type="protein sequence ID" value="MFD1718739.1"/>
    <property type="molecule type" value="Genomic_DNA"/>
</dbReference>
<dbReference type="SUPFAM" id="SSF53597">
    <property type="entry name" value="Dihydrofolate reductase-like"/>
    <property type="match status" value="1"/>
</dbReference>
<dbReference type="Proteomes" id="UP001597277">
    <property type="component" value="Unassembled WGS sequence"/>
</dbReference>
<evidence type="ECO:0000259" key="1">
    <source>
        <dbReference type="Pfam" id="PF01872"/>
    </source>
</evidence>
<dbReference type="PANTHER" id="PTHR38011">
    <property type="entry name" value="DIHYDROFOLATE REDUCTASE FAMILY PROTEIN (AFU_ORTHOLOGUE AFUA_8G06820)"/>
    <property type="match status" value="1"/>
</dbReference>
<dbReference type="InterPro" id="IPR002734">
    <property type="entry name" value="RibDG_C"/>
</dbReference>
<proteinExistence type="predicted"/>
<accession>A0ABW4L9I7</accession>
<evidence type="ECO:0000313" key="2">
    <source>
        <dbReference type="EMBL" id="MFD1718739.1"/>
    </source>
</evidence>
<organism evidence="2 3">
    <name type="scientific">Georgenia deserti</name>
    <dbReference type="NCBI Taxonomy" id="2093781"/>
    <lineage>
        <taxon>Bacteria</taxon>
        <taxon>Bacillati</taxon>
        <taxon>Actinomycetota</taxon>
        <taxon>Actinomycetes</taxon>
        <taxon>Micrococcales</taxon>
        <taxon>Bogoriellaceae</taxon>
        <taxon>Georgenia</taxon>
    </lineage>
</organism>
<dbReference type="Gene3D" id="3.40.430.10">
    <property type="entry name" value="Dihydrofolate Reductase, subunit A"/>
    <property type="match status" value="1"/>
</dbReference>
<dbReference type="PANTHER" id="PTHR38011:SF11">
    <property type="entry name" value="2,5-DIAMINO-6-RIBOSYLAMINO-4(3H)-PYRIMIDINONE 5'-PHOSPHATE REDUCTASE"/>
    <property type="match status" value="1"/>
</dbReference>
<dbReference type="InterPro" id="IPR024072">
    <property type="entry name" value="DHFR-like_dom_sf"/>
</dbReference>
<dbReference type="Pfam" id="PF01872">
    <property type="entry name" value="RibD_C"/>
    <property type="match status" value="1"/>
</dbReference>
<name>A0ABW4L9I7_9MICO</name>
<dbReference type="RefSeq" id="WP_388007618.1">
    <property type="nucleotide sequence ID" value="NZ_JBHUEE010000006.1"/>
</dbReference>